<dbReference type="Proteomes" id="UP000561459">
    <property type="component" value="Unassembled WGS sequence"/>
</dbReference>
<dbReference type="EMBL" id="JACIDY010000005">
    <property type="protein sequence ID" value="MBB3940731.1"/>
    <property type="molecule type" value="Genomic_DNA"/>
</dbReference>
<keyword evidence="2" id="KW-1185">Reference proteome</keyword>
<dbReference type="RefSeq" id="WP_183617316.1">
    <property type="nucleotide sequence ID" value="NZ_JACIDY010000005.1"/>
</dbReference>
<evidence type="ECO:0000313" key="1">
    <source>
        <dbReference type="EMBL" id="MBB3940731.1"/>
    </source>
</evidence>
<evidence type="ECO:0000313" key="2">
    <source>
        <dbReference type="Proteomes" id="UP000561459"/>
    </source>
</evidence>
<dbReference type="AlphaFoldDB" id="A0A7W6BZH6"/>
<organism evidence="1 2">
    <name type="scientific">Novosphingobium fluoreni</name>
    <dbReference type="NCBI Taxonomy" id="1391222"/>
    <lineage>
        <taxon>Bacteria</taxon>
        <taxon>Pseudomonadati</taxon>
        <taxon>Pseudomonadota</taxon>
        <taxon>Alphaproteobacteria</taxon>
        <taxon>Sphingomonadales</taxon>
        <taxon>Sphingomonadaceae</taxon>
        <taxon>Novosphingobium</taxon>
    </lineage>
</organism>
<reference evidence="1 2" key="1">
    <citation type="submission" date="2020-08" db="EMBL/GenBank/DDBJ databases">
        <title>Genomic Encyclopedia of Type Strains, Phase IV (KMG-IV): sequencing the most valuable type-strain genomes for metagenomic binning, comparative biology and taxonomic classification.</title>
        <authorList>
            <person name="Goeker M."/>
        </authorList>
    </citation>
    <scope>NUCLEOTIDE SEQUENCE [LARGE SCALE GENOMIC DNA]</scope>
    <source>
        <strain evidence="1 2">DSM 27568</strain>
    </source>
</reference>
<gene>
    <name evidence="1" type="ORF">GGR39_002388</name>
</gene>
<name>A0A7W6BZH6_9SPHN</name>
<protein>
    <submittedName>
        <fullName evidence="1">Uncharacterized protein</fullName>
    </submittedName>
</protein>
<comment type="caution">
    <text evidence="1">The sequence shown here is derived from an EMBL/GenBank/DDBJ whole genome shotgun (WGS) entry which is preliminary data.</text>
</comment>
<sequence length="77" mass="9278">MIDRTERVLNALGRRIAAQGDMRIRVSRHTFRVLMRAVGVGHWEDREEFREIDALALDILRHFSWKVSSYERPYHRQ</sequence>
<accession>A0A7W6BZH6</accession>
<proteinExistence type="predicted"/>